<sequence>MDKLLSELEHLSKSTKILQPDQTLQNLLIPLRLALSDDNLDMNNEKLKNIEAILLQLLKINKGDLGTACSLEIGHNLYLIYKHDPNKHFWNLISDVTKNPTEANIYAIKFVISNLGKYNKSSLNQIAQLLLSLKKPKLFYPALLALRSLFKECRHSFPKLVQSAFNFAKTCALNNSERIRIAAIQLLQVLIFEPEINVKKVLLIAQQVFADYKSKFVNFTTANLVAQCAINPFLDEIKEKEKNEEDEKISNQLNVFHIGPLPKEHILAKSFEILLMFKSQFSDVFGLFLDKMPPYLVYLNIELLFNFIIRNSMKDITQLIAFFGQDVRSLFFSAVMSQKNIDFCLLCQLVFNNDSAKEAAGVAHDKIWCNNPVERKEAKKFFTSLSNVYPNAALESLHVALHYIAMPPDDSPTMKMEYSGQATVASILLSSLKDKCESELPLLEKYIKFTLSENSKDDFFLESLFMILNTQDDEFISKYNIQEILDRISNSYASKIPTDFTTYPINLIENVLIFYAYHQNYKNVQKFCEFCFQIADHLSLTALLELIHAFYTLDISESFAFSMAIYLLNKSFTQNISLKHIKKRVPELMKIPDELFFREAKTKFQKSELVEILYFSDNSLLISKIIDFIPTLVKKMNAKNASSFFNAAIHSSNICAGHMIILSILQEAENDSSLFSKIPSNIHILLTKAISNESDEIKLQITSECIATYIKNNPNEMSSLFPFLRQQSIASCFIETALARIVKMTEDSVAYIIVQATNRMKKESLSVYVLHELSTIFNVKSLQLMNMMIGEQQCQQLITLVTGKDIPIFTMYYAALCFEKLIPILLPTLHEKPTMNMILVFLNELWNSSIKFYKKFFFDLFRQLFAFSKEVADFFVIKPPRKAMIIDARISACGAIADLAKAKPFQSSILEELPPFFVLLQRTRSNRVNNFLLSAVNSFCETLATNTTLNEDNVAELQKWFNLTHQLLSANSMVGFGDVNVEPNTCVKQTTLLILKALMKPLSMTDPFLAECLDDVMTSAIRSIESKNVDLYKCTYEILEESLKLFKEFKTDQNVRLLSLYESQYTTAIRSAFPSSLDVAYKFLCQYIDFAFEQYKLTFNGKEGCKQLISSLVDYVDRIKEKEKKRTTGYYAIVTKIAVISEKYNEIFESICKEFLLKQVPHFRSLMVESMKLRTMSRTDEWQRITEFRMEISPFYSNFLSSFVWLQKKFPLEKFTCSFAELKIQSLIDFFISEASAPEIWRITAAFGAMSAGINYFGDAIGNKEFQAILDTCCKVFKSNKINVLPMMPDFLQHTSRCLSKSSLKFDTPIWPQLTSLALSSKSYPETIGMILKNSTEEELNSKDDKNLFLAVRILIFVLNEFLQKVVTEEEATAIVTVLLFKCPSLISSFIDQLFVQNEIIEKNPKLVMTVLERASNHLSINDQNSPLCGEITKNKISQFLVAQIKSKDEDALRLAAVIAIKIPSTGSAILNDGVIDETINNYDGISPLVLLNFYDLVLSNFNHSQEVSEKIADIAANLILLHGNDRVSGLKVTSKAVSMIKKCSSYISSASENVFTSLNELKQSELLRILHKYTKKSTIKKISLKKFTNNSSYKRNNGNDDGWQNLDDESD</sequence>
<name>A0ABR2GXN1_9EUKA</name>
<gene>
    <name evidence="1" type="ORF">M9Y10_033027</name>
</gene>
<evidence type="ECO:0000313" key="1">
    <source>
        <dbReference type="EMBL" id="KAK8838401.1"/>
    </source>
</evidence>
<dbReference type="EMBL" id="JAPFFF010000055">
    <property type="protein sequence ID" value="KAK8838401.1"/>
    <property type="molecule type" value="Genomic_DNA"/>
</dbReference>
<comment type="caution">
    <text evidence="1">The sequence shown here is derived from an EMBL/GenBank/DDBJ whole genome shotgun (WGS) entry which is preliminary data.</text>
</comment>
<dbReference type="SUPFAM" id="SSF48371">
    <property type="entry name" value="ARM repeat"/>
    <property type="match status" value="1"/>
</dbReference>
<proteinExistence type="predicted"/>
<dbReference type="Proteomes" id="UP001470230">
    <property type="component" value="Unassembled WGS sequence"/>
</dbReference>
<dbReference type="InterPro" id="IPR016024">
    <property type="entry name" value="ARM-type_fold"/>
</dbReference>
<organism evidence="1 2">
    <name type="scientific">Tritrichomonas musculus</name>
    <dbReference type="NCBI Taxonomy" id="1915356"/>
    <lineage>
        <taxon>Eukaryota</taxon>
        <taxon>Metamonada</taxon>
        <taxon>Parabasalia</taxon>
        <taxon>Tritrichomonadida</taxon>
        <taxon>Tritrichomonadidae</taxon>
        <taxon>Tritrichomonas</taxon>
    </lineage>
</organism>
<reference evidence="1 2" key="1">
    <citation type="submission" date="2024-04" db="EMBL/GenBank/DDBJ databases">
        <title>Tritrichomonas musculus Genome.</title>
        <authorList>
            <person name="Alves-Ferreira E."/>
            <person name="Grigg M."/>
            <person name="Lorenzi H."/>
            <person name="Galac M."/>
        </authorList>
    </citation>
    <scope>NUCLEOTIDE SEQUENCE [LARGE SCALE GENOMIC DNA]</scope>
    <source>
        <strain evidence="1 2">EAF2021</strain>
    </source>
</reference>
<protein>
    <submittedName>
        <fullName evidence="1">Uncharacterized protein</fullName>
    </submittedName>
</protein>
<evidence type="ECO:0000313" key="2">
    <source>
        <dbReference type="Proteomes" id="UP001470230"/>
    </source>
</evidence>
<keyword evidence="2" id="KW-1185">Reference proteome</keyword>
<accession>A0ABR2GXN1</accession>